<feature type="region of interest" description="Disordered" evidence="1">
    <location>
        <begin position="131"/>
        <end position="163"/>
    </location>
</feature>
<dbReference type="PANTHER" id="PTHR35335:SF1">
    <property type="entry name" value="UPF0716 PROTEIN FXSA"/>
    <property type="match status" value="1"/>
</dbReference>
<proteinExistence type="predicted"/>
<name>A0ABW3FEU2_9HYPH</name>
<evidence type="ECO:0000313" key="4">
    <source>
        <dbReference type="Proteomes" id="UP001597101"/>
    </source>
</evidence>
<evidence type="ECO:0000256" key="2">
    <source>
        <dbReference type="SAM" id="Phobius"/>
    </source>
</evidence>
<feature type="compositionally biased region" description="Basic and acidic residues" evidence="1">
    <location>
        <begin position="147"/>
        <end position="163"/>
    </location>
</feature>
<organism evidence="3 4">
    <name type="scientific">Pseudahrensia aquimaris</name>
    <dbReference type="NCBI Taxonomy" id="744461"/>
    <lineage>
        <taxon>Bacteria</taxon>
        <taxon>Pseudomonadati</taxon>
        <taxon>Pseudomonadota</taxon>
        <taxon>Alphaproteobacteria</taxon>
        <taxon>Hyphomicrobiales</taxon>
        <taxon>Ahrensiaceae</taxon>
        <taxon>Pseudahrensia</taxon>
    </lineage>
</organism>
<accession>A0ABW3FEU2</accession>
<feature type="transmembrane region" description="Helical" evidence="2">
    <location>
        <begin position="76"/>
        <end position="102"/>
    </location>
</feature>
<feature type="transmembrane region" description="Helical" evidence="2">
    <location>
        <begin position="32"/>
        <end position="56"/>
    </location>
</feature>
<keyword evidence="2" id="KW-0812">Transmembrane</keyword>
<comment type="caution">
    <text evidence="3">The sequence shown here is derived from an EMBL/GenBank/DDBJ whole genome shotgun (WGS) entry which is preliminary data.</text>
</comment>
<keyword evidence="4" id="KW-1185">Reference proteome</keyword>
<reference evidence="4" key="1">
    <citation type="journal article" date="2019" name="Int. J. Syst. Evol. Microbiol.">
        <title>The Global Catalogue of Microorganisms (GCM) 10K type strain sequencing project: providing services to taxonomists for standard genome sequencing and annotation.</title>
        <authorList>
            <consortium name="The Broad Institute Genomics Platform"/>
            <consortium name="The Broad Institute Genome Sequencing Center for Infectious Disease"/>
            <person name="Wu L."/>
            <person name="Ma J."/>
        </authorList>
    </citation>
    <scope>NUCLEOTIDE SEQUENCE [LARGE SCALE GENOMIC DNA]</scope>
    <source>
        <strain evidence="4">CCUG 60023</strain>
    </source>
</reference>
<dbReference type="EMBL" id="JBHTJV010000009">
    <property type="protein sequence ID" value="MFD0916981.1"/>
    <property type="molecule type" value="Genomic_DNA"/>
</dbReference>
<sequence>MPFALIPFMLLVVPIVEIAAFIAIGQQIGIGLTLLMILVTAIIGTFLLRSQGFAILETIKTETNAGRVPGRALGDGAMILVAGILLLTPGFVTDTLGFLLFVPGVRGAIWKFLSSRITVVTPMDAAFRDREPSSPYASDDVIDLDDNEYHVQDRDPNSPWKKD</sequence>
<protein>
    <submittedName>
        <fullName evidence="3">FxsA family protein</fullName>
    </submittedName>
</protein>
<evidence type="ECO:0000313" key="3">
    <source>
        <dbReference type="EMBL" id="MFD0916981.1"/>
    </source>
</evidence>
<dbReference type="NCBIfam" id="NF008528">
    <property type="entry name" value="PRK11463.1-2"/>
    <property type="match status" value="1"/>
</dbReference>
<keyword evidence="2" id="KW-1133">Transmembrane helix</keyword>
<dbReference type="Proteomes" id="UP001597101">
    <property type="component" value="Unassembled WGS sequence"/>
</dbReference>
<dbReference type="PANTHER" id="PTHR35335">
    <property type="entry name" value="UPF0716 PROTEIN FXSA"/>
    <property type="match status" value="1"/>
</dbReference>
<keyword evidence="2" id="KW-0472">Membrane</keyword>
<feature type="transmembrane region" description="Helical" evidence="2">
    <location>
        <begin position="6"/>
        <end position="25"/>
    </location>
</feature>
<dbReference type="Pfam" id="PF04186">
    <property type="entry name" value="FxsA"/>
    <property type="match status" value="1"/>
</dbReference>
<gene>
    <name evidence="3" type="ORF">ACFQ14_11230</name>
</gene>
<evidence type="ECO:0000256" key="1">
    <source>
        <dbReference type="SAM" id="MobiDB-lite"/>
    </source>
</evidence>
<dbReference type="RefSeq" id="WP_377212821.1">
    <property type="nucleotide sequence ID" value="NZ_JBHTJV010000009.1"/>
</dbReference>
<dbReference type="InterPro" id="IPR007313">
    <property type="entry name" value="FxsA"/>
</dbReference>